<dbReference type="Gene3D" id="3.30.360.10">
    <property type="entry name" value="Dihydrodipicolinate Reductase, domain 2"/>
    <property type="match status" value="1"/>
</dbReference>
<comment type="catalytic activity">
    <reaction evidence="5">
        <text>D-xylose + NADP(+) = D-xylono-1,5-lactone + NADPH + H(+)</text>
        <dbReference type="Rhea" id="RHEA:22000"/>
        <dbReference type="ChEBI" id="CHEBI:15378"/>
        <dbReference type="ChEBI" id="CHEBI:15867"/>
        <dbReference type="ChEBI" id="CHEBI:53455"/>
        <dbReference type="ChEBI" id="CHEBI:57783"/>
        <dbReference type="ChEBI" id="CHEBI:58349"/>
        <dbReference type="EC" id="1.1.1.179"/>
    </reaction>
</comment>
<name>A0A0D2PAZ9_HYPSF</name>
<reference evidence="9" key="1">
    <citation type="submission" date="2014-04" db="EMBL/GenBank/DDBJ databases">
        <title>Evolutionary Origins and Diversification of the Mycorrhizal Mutualists.</title>
        <authorList>
            <consortium name="DOE Joint Genome Institute"/>
            <consortium name="Mycorrhizal Genomics Consortium"/>
            <person name="Kohler A."/>
            <person name="Kuo A."/>
            <person name="Nagy L.G."/>
            <person name="Floudas D."/>
            <person name="Copeland A."/>
            <person name="Barry K.W."/>
            <person name="Cichocki N."/>
            <person name="Veneault-Fourrey C."/>
            <person name="LaButti K."/>
            <person name="Lindquist E.A."/>
            <person name="Lipzen A."/>
            <person name="Lundell T."/>
            <person name="Morin E."/>
            <person name="Murat C."/>
            <person name="Riley R."/>
            <person name="Ohm R."/>
            <person name="Sun H."/>
            <person name="Tunlid A."/>
            <person name="Henrissat B."/>
            <person name="Grigoriev I.V."/>
            <person name="Hibbett D.S."/>
            <person name="Martin F."/>
        </authorList>
    </citation>
    <scope>NUCLEOTIDE SEQUENCE [LARGE SCALE GENOMIC DNA]</scope>
    <source>
        <strain evidence="9">FD-334 SS-4</strain>
    </source>
</reference>
<dbReference type="InterPro" id="IPR050984">
    <property type="entry name" value="Gfo/Idh/MocA_domain"/>
</dbReference>
<dbReference type="EC" id="1.1.1.179" evidence="3"/>
<dbReference type="GO" id="GO:0047837">
    <property type="term" value="F:D-xylose 1-dehydrogenase (NADP+) activity"/>
    <property type="evidence" value="ECO:0007669"/>
    <property type="project" value="UniProtKB-EC"/>
</dbReference>
<dbReference type="Pfam" id="PF01408">
    <property type="entry name" value="GFO_IDH_MocA"/>
    <property type="match status" value="1"/>
</dbReference>
<proteinExistence type="inferred from homology"/>
<gene>
    <name evidence="8" type="ORF">HYPSUDRAFT_34422</name>
</gene>
<dbReference type="Gene3D" id="3.40.50.720">
    <property type="entry name" value="NAD(P)-binding Rossmann-like Domain"/>
    <property type="match status" value="1"/>
</dbReference>
<evidence type="ECO:0000259" key="6">
    <source>
        <dbReference type="Pfam" id="PF01408"/>
    </source>
</evidence>
<dbReference type="InterPro" id="IPR036291">
    <property type="entry name" value="NAD(P)-bd_dom_sf"/>
</dbReference>
<dbReference type="Proteomes" id="UP000054270">
    <property type="component" value="Unassembled WGS sequence"/>
</dbReference>
<dbReference type="OMA" id="YQFHPAW"/>
<accession>A0A0D2PAZ9</accession>
<sequence>MTSVIGLLKRLYNIAYPTEVRKSGPSPSNQSTPKPLKFGILGAARIGPAGLIIPARSHPEVVVHAVAARDLARAQAYAAKHGIAKAYGGYQALLDDPEVDVVYNALPNALHYEWTMKALEAGKHVLNEKPTADTAEETRAMFDFAEKKGLVLLDAYHYRFHPALKRAKAIIDSGELGKLKHITVNMMVYQGYFKDDDIRYDFELGGGTLMDMGCYAINCLRYMTSAEPTEVIATSHVVFEPKNAPPDYVRNIDRRMEATFALPDDRTASIVIDAGLPPMLGFIPRFPNTGFVVECERGRLEMLNHVIPTLYHYISVKNDGLGARVEKVYKGAGKGEEWWLTYRHQLEALVDKLRGREPETWLTKEDSVQTMEWIEKVYAKSGLGSRPQSAYFLASRA</sequence>
<dbReference type="STRING" id="945553.A0A0D2PAZ9"/>
<evidence type="ECO:0000259" key="7">
    <source>
        <dbReference type="Pfam" id="PF22725"/>
    </source>
</evidence>
<dbReference type="PANTHER" id="PTHR22604:SF105">
    <property type="entry name" value="TRANS-1,2-DIHYDROBENZENE-1,2-DIOL DEHYDROGENASE"/>
    <property type="match status" value="1"/>
</dbReference>
<feature type="domain" description="Gfo/Idh/MocA-like oxidoreductase N-terminal" evidence="6">
    <location>
        <begin position="36"/>
        <end position="152"/>
    </location>
</feature>
<evidence type="ECO:0000313" key="8">
    <source>
        <dbReference type="EMBL" id="KJA28084.1"/>
    </source>
</evidence>
<evidence type="ECO:0000256" key="3">
    <source>
        <dbReference type="ARBA" id="ARBA00038984"/>
    </source>
</evidence>
<evidence type="ECO:0000256" key="2">
    <source>
        <dbReference type="ARBA" id="ARBA00023002"/>
    </source>
</evidence>
<dbReference type="InterPro" id="IPR055170">
    <property type="entry name" value="GFO_IDH_MocA-like_dom"/>
</dbReference>
<dbReference type="AlphaFoldDB" id="A0A0D2PAZ9"/>
<dbReference type="SUPFAM" id="SSF51735">
    <property type="entry name" value="NAD(P)-binding Rossmann-fold domains"/>
    <property type="match status" value="1"/>
</dbReference>
<dbReference type="InterPro" id="IPR000683">
    <property type="entry name" value="Gfo/Idh/MocA-like_OxRdtase_N"/>
</dbReference>
<feature type="domain" description="GFO/IDH/MocA-like oxidoreductase" evidence="7">
    <location>
        <begin position="165"/>
        <end position="278"/>
    </location>
</feature>
<evidence type="ECO:0000256" key="4">
    <source>
        <dbReference type="ARBA" id="ARBA00042988"/>
    </source>
</evidence>
<organism evidence="8 9">
    <name type="scientific">Hypholoma sublateritium (strain FD-334 SS-4)</name>
    <dbReference type="NCBI Taxonomy" id="945553"/>
    <lineage>
        <taxon>Eukaryota</taxon>
        <taxon>Fungi</taxon>
        <taxon>Dikarya</taxon>
        <taxon>Basidiomycota</taxon>
        <taxon>Agaricomycotina</taxon>
        <taxon>Agaricomycetes</taxon>
        <taxon>Agaricomycetidae</taxon>
        <taxon>Agaricales</taxon>
        <taxon>Agaricineae</taxon>
        <taxon>Strophariaceae</taxon>
        <taxon>Hypholoma</taxon>
    </lineage>
</organism>
<dbReference type="Pfam" id="PF22725">
    <property type="entry name" value="GFO_IDH_MocA_C3"/>
    <property type="match status" value="1"/>
</dbReference>
<evidence type="ECO:0000256" key="1">
    <source>
        <dbReference type="ARBA" id="ARBA00010928"/>
    </source>
</evidence>
<dbReference type="OrthoDB" id="64915at2759"/>
<dbReference type="PANTHER" id="PTHR22604">
    <property type="entry name" value="OXIDOREDUCTASES"/>
    <property type="match status" value="1"/>
</dbReference>
<comment type="similarity">
    <text evidence="1">Belongs to the Gfo/Idh/MocA family.</text>
</comment>
<protein>
    <recommendedName>
        <fullName evidence="3">D-xylose 1-dehydrogenase (NADP(+), D-xylono-1,5-lactone-forming)</fullName>
        <ecNumber evidence="3">1.1.1.179</ecNumber>
    </recommendedName>
    <alternativeName>
        <fullName evidence="4">D-xylose-NADP dehydrogenase</fullName>
    </alternativeName>
</protein>
<keyword evidence="9" id="KW-1185">Reference proteome</keyword>
<evidence type="ECO:0000256" key="5">
    <source>
        <dbReference type="ARBA" id="ARBA00049233"/>
    </source>
</evidence>
<dbReference type="SUPFAM" id="SSF55347">
    <property type="entry name" value="Glyceraldehyde-3-phosphate dehydrogenase-like, C-terminal domain"/>
    <property type="match status" value="1"/>
</dbReference>
<dbReference type="GO" id="GO:0000166">
    <property type="term" value="F:nucleotide binding"/>
    <property type="evidence" value="ECO:0007669"/>
    <property type="project" value="InterPro"/>
</dbReference>
<evidence type="ECO:0000313" key="9">
    <source>
        <dbReference type="Proteomes" id="UP000054270"/>
    </source>
</evidence>
<dbReference type="EMBL" id="KN817522">
    <property type="protein sequence ID" value="KJA28084.1"/>
    <property type="molecule type" value="Genomic_DNA"/>
</dbReference>
<keyword evidence="2" id="KW-0560">Oxidoreductase</keyword>